<protein>
    <submittedName>
        <fullName evidence="3">TIGR02099 family protein</fullName>
    </submittedName>
</protein>
<gene>
    <name evidence="3" type="ORF">SAMN05660443_1255</name>
</gene>
<keyword evidence="4" id="KW-1185">Reference proteome</keyword>
<dbReference type="PANTHER" id="PTHR38690:SF1">
    <property type="entry name" value="PROTEASE"/>
    <property type="match status" value="1"/>
</dbReference>
<evidence type="ECO:0000259" key="2">
    <source>
        <dbReference type="Pfam" id="PF13116"/>
    </source>
</evidence>
<dbReference type="EMBL" id="FOLH01000002">
    <property type="protein sequence ID" value="SFC03761.1"/>
    <property type="molecule type" value="Genomic_DNA"/>
</dbReference>
<accession>A0A1I1FWW3</accession>
<name>A0A1I1FWW3_9GAMM</name>
<dbReference type="InterPro" id="IPR011836">
    <property type="entry name" value="YhdP"/>
</dbReference>
<evidence type="ECO:0000256" key="1">
    <source>
        <dbReference type="SAM" id="Phobius"/>
    </source>
</evidence>
<feature type="transmembrane region" description="Helical" evidence="1">
    <location>
        <begin position="20"/>
        <end position="41"/>
    </location>
</feature>
<reference evidence="3 4" key="1">
    <citation type="submission" date="2016-10" db="EMBL/GenBank/DDBJ databases">
        <authorList>
            <person name="de Groot N.N."/>
        </authorList>
    </citation>
    <scope>NUCLEOTIDE SEQUENCE [LARGE SCALE GENOMIC DNA]</scope>
    <source>
        <strain evidence="3 4">DSM 18438</strain>
    </source>
</reference>
<dbReference type="Pfam" id="PF13116">
    <property type="entry name" value="YhdP"/>
    <property type="match status" value="1"/>
</dbReference>
<keyword evidence="1" id="KW-1133">Transmembrane helix</keyword>
<proteinExistence type="predicted"/>
<dbReference type="STRING" id="1122252.SAMN05660443_1255"/>
<dbReference type="PANTHER" id="PTHR38690">
    <property type="entry name" value="PROTEASE-RELATED"/>
    <property type="match status" value="1"/>
</dbReference>
<dbReference type="InterPro" id="IPR025263">
    <property type="entry name" value="YhdP_central"/>
</dbReference>
<dbReference type="Proteomes" id="UP000199058">
    <property type="component" value="Unassembled WGS sequence"/>
</dbReference>
<dbReference type="OrthoDB" id="9762238at2"/>
<feature type="domain" description="YhdP central" evidence="2">
    <location>
        <begin position="17"/>
        <end position="1297"/>
    </location>
</feature>
<sequence length="1303" mass="145869">MASSNRKQTTLRWFILQLPLWALLILLVLLALAVLLIRSLLPHLDQARPDLEAWLSQQLPFQYQSEAIQASLYRLDPRLGIEGISLSRKDQVFMELEYLEVELDSWSSLLAWAPRMKEVQLSNLHIWLEETPEGWKLPGWQTAESEQATATRVAAGVQAEELLEWLELLLVQGELDFSELTLHLKPLDAEPLELYAPHLNYRRWSEGRQLDFQLGLEGREARSRLLVTLEGETFNLQESSLRAWLAFNQVNAEDLHFVWPADWKTWLGVPEGELSLQAWMQLEEGQTQLDLFSEGGQFLLGDETLSFNKLAMSLAGRETVWQAALQLDALQWAGQAVDDLQAQLKFDQGRWQFLVDHFALEPAAGIAKQVFSESERLQGLLTALQPKGDVKQLSLTWAPQESWKLSGYLENLDAGAWAAAPSVKQLDAWLEMSATEGRVVFADQAFELGFPYFYRDPFALAWGQGQVSWLLDEDSIWVEGQQLAAELPLPEASHEEAPTRVTGEFSLQLLEGDQRFYLNLGLQPAQVAAHSQLVPEYLLPGPVYLWLQTALQAGKVEQGGFIYSGSLQPDRPSGFQLHLDVDAASLAFDNQWPELEDLAGWVRVDNEGVRGEVDQGRFLNAQLLPSRFTTQATPQGQALKVDSQFTAGLDAFTDLIGRSPLQEWLPEALQAWHYQGRAQGQLELFIPFYEATEGLQVRLDLDIDEAELGISQADLLFKQLKGDLQFDLAEGLSASSLQGQLWDEDFTAKISGGTNLLEFSGQQAMSSVLTWLDWPAWPWAEGKVKLDGRLPLNPLGELQLESDLQGLALDLPAPFHKTAEQRRKLSLNLGLDAADLPLEVTLEDRLQVLAELSRPELGIGVALASEQVNAYLPEASGVHVQLDLEAADLDAYWQWFQEYRPDPPQVRGSAASERPAVTLGRVLPSGLRGLDLKVQQSYWQDNQLGPLSLELAHQPEVSLDAQLSHPYLVGGLSWQQGLPLQLDLLRLRLAKTSQDQQQTTAEVDEPRVPGSRRLERMAVRREDPWSQVSLVSWPEIHWTLASLERGEQHLGRWQGRLLLEPEKASLADVEARLGESRLEGNLVWLLAPEMSSELEFKLAGGNIAPALAATLAGRSPLISNQHQLEARIQWPGSPAAWDLPRLEGELAMNFTNGYFPDTEGPALGASRFFGLMNLDNLVRRLRLDFTDVTADGVSFDRLQAEYQLEEGYLRTLEPTQMQSSATRVSLTGKIDLLEETLDQRLRVTLPVGQTLPLAALVLGAPQVGVAIWAGQKVLALFFDTRREAVYDVQGPLLDPEVKLRHLR</sequence>
<evidence type="ECO:0000313" key="4">
    <source>
        <dbReference type="Proteomes" id="UP000199058"/>
    </source>
</evidence>
<evidence type="ECO:0000313" key="3">
    <source>
        <dbReference type="EMBL" id="SFC03761.1"/>
    </source>
</evidence>
<keyword evidence="1" id="KW-0812">Transmembrane</keyword>
<keyword evidence="1" id="KW-0472">Membrane</keyword>
<organism evidence="3 4">
    <name type="scientific">Marinospirillum celere</name>
    <dbReference type="NCBI Taxonomy" id="1122252"/>
    <lineage>
        <taxon>Bacteria</taxon>
        <taxon>Pseudomonadati</taxon>
        <taxon>Pseudomonadota</taxon>
        <taxon>Gammaproteobacteria</taxon>
        <taxon>Oceanospirillales</taxon>
        <taxon>Oceanospirillaceae</taxon>
        <taxon>Marinospirillum</taxon>
    </lineage>
</organism>